<comment type="caution">
    <text evidence="3">The sequence shown here is derived from an EMBL/GenBank/DDBJ whole genome shotgun (WGS) entry which is preliminary data.</text>
</comment>
<proteinExistence type="inferred from homology"/>
<dbReference type="InterPro" id="IPR006104">
    <property type="entry name" value="Glyco_hydro_2_N"/>
</dbReference>
<dbReference type="OrthoDB" id="20872at2759"/>
<dbReference type="InterPro" id="IPR008979">
    <property type="entry name" value="Galactose-bd-like_sf"/>
</dbReference>
<dbReference type="PANTHER" id="PTHR42732">
    <property type="entry name" value="BETA-GALACTOSIDASE"/>
    <property type="match status" value="1"/>
</dbReference>
<dbReference type="STRING" id="1507870.A0A1V8SJN0"/>
<dbReference type="InterPro" id="IPR051913">
    <property type="entry name" value="GH2_Domain-Containing"/>
</dbReference>
<organism evidence="3 4">
    <name type="scientific">Cryoendolithus antarcticus</name>
    <dbReference type="NCBI Taxonomy" id="1507870"/>
    <lineage>
        <taxon>Eukaryota</taxon>
        <taxon>Fungi</taxon>
        <taxon>Dikarya</taxon>
        <taxon>Ascomycota</taxon>
        <taxon>Pezizomycotina</taxon>
        <taxon>Dothideomycetes</taxon>
        <taxon>Dothideomycetidae</taxon>
        <taxon>Cladosporiales</taxon>
        <taxon>Cladosporiaceae</taxon>
        <taxon>Cryoendolithus</taxon>
    </lineage>
</organism>
<protein>
    <recommendedName>
        <fullName evidence="2">Glycosyl hydrolases family 2 sugar binding domain-containing protein</fullName>
    </recommendedName>
</protein>
<dbReference type="GO" id="GO:0005975">
    <property type="term" value="P:carbohydrate metabolic process"/>
    <property type="evidence" value="ECO:0007669"/>
    <property type="project" value="InterPro"/>
</dbReference>
<dbReference type="GO" id="GO:0004553">
    <property type="term" value="F:hydrolase activity, hydrolyzing O-glycosyl compounds"/>
    <property type="evidence" value="ECO:0007669"/>
    <property type="project" value="InterPro"/>
</dbReference>
<feature type="domain" description="Glycosyl hydrolases family 2 sugar binding" evidence="2">
    <location>
        <begin position="30"/>
        <end position="98"/>
    </location>
</feature>
<dbReference type="SUPFAM" id="SSF49785">
    <property type="entry name" value="Galactose-binding domain-like"/>
    <property type="match status" value="1"/>
</dbReference>
<dbReference type="PANTHER" id="PTHR42732:SF4">
    <property type="entry name" value="BETA-MANNOSIDASE"/>
    <property type="match status" value="1"/>
</dbReference>
<reference evidence="4" key="1">
    <citation type="submission" date="2017-03" db="EMBL/GenBank/DDBJ databases">
        <title>Genomes of endolithic fungi from Antarctica.</title>
        <authorList>
            <person name="Coleine C."/>
            <person name="Masonjones S."/>
            <person name="Stajich J.E."/>
        </authorList>
    </citation>
    <scope>NUCLEOTIDE SEQUENCE [LARGE SCALE GENOMIC DNA]</scope>
    <source>
        <strain evidence="4">CCFEE 5527</strain>
    </source>
</reference>
<dbReference type="Proteomes" id="UP000192596">
    <property type="component" value="Unassembled WGS sequence"/>
</dbReference>
<evidence type="ECO:0000256" key="1">
    <source>
        <dbReference type="ARBA" id="ARBA00007401"/>
    </source>
</evidence>
<evidence type="ECO:0000313" key="4">
    <source>
        <dbReference type="Proteomes" id="UP000192596"/>
    </source>
</evidence>
<accession>A0A1V8SJN0</accession>
<dbReference type="SUPFAM" id="SSF51445">
    <property type="entry name" value="(Trans)glycosidases"/>
    <property type="match status" value="1"/>
</dbReference>
<evidence type="ECO:0000313" key="3">
    <source>
        <dbReference type="EMBL" id="OQN99081.1"/>
    </source>
</evidence>
<evidence type="ECO:0000259" key="2">
    <source>
        <dbReference type="Pfam" id="PF02837"/>
    </source>
</evidence>
<keyword evidence="4" id="KW-1185">Reference proteome</keyword>
<dbReference type="InterPro" id="IPR017853">
    <property type="entry name" value="GH"/>
</dbReference>
<dbReference type="Gene3D" id="2.60.120.260">
    <property type="entry name" value="Galactose-binding domain-like"/>
    <property type="match status" value="1"/>
</dbReference>
<gene>
    <name evidence="3" type="ORF">B0A48_14942</name>
</gene>
<dbReference type="EMBL" id="NAJO01000042">
    <property type="protein sequence ID" value="OQN99081.1"/>
    <property type="molecule type" value="Genomic_DNA"/>
</dbReference>
<dbReference type="AlphaFoldDB" id="A0A1V8SJN0"/>
<dbReference type="Pfam" id="PF02837">
    <property type="entry name" value="Glyco_hydro_2_N"/>
    <property type="match status" value="1"/>
</dbReference>
<sequence>MASRKAVRKIKAPFVYQSRASGIDDQDVHEVLWYKRTVVDIHDDDERKDGQRLLLRFGAVDYEATVWLNGRFVGEHSGGHTPFDLDITDFMEAEARIRDPLGGDRDYRLTARVSDSAMDTMQPRGKQHLAKYYGIWRSVWLESVPRVRIADISHGTVVRSDDIEGGQLHCDIAVNGRLAGQWYSLKIDVVFGNFLLGSTEGMPVPATQRASCRIDVRILPGVLKNLSPDEDDIKMAKAMGFNGCRKQQKVEDPMFMYHADRLGFLVWGEMASCQGFGHDSVERFDQEWKKRVLDPTRPINANCGWEHVVTYFTTFHDYADVGDMSERCASEHSICTRGRAVFLPPIGSKGPATSHTPGAPILCTEFGGINITTTRKHPKEGWSYTTVSDPPDLLRRLSDFATLS</sequence>
<name>A0A1V8SJN0_9PEZI</name>
<dbReference type="InParanoid" id="A0A1V8SJN0"/>
<dbReference type="Gene3D" id="3.20.20.80">
    <property type="entry name" value="Glycosidases"/>
    <property type="match status" value="1"/>
</dbReference>
<comment type="similarity">
    <text evidence="1">Belongs to the glycosyl hydrolase 2 family.</text>
</comment>